<name>K7FAX5_PELSI</name>
<organism evidence="10 11">
    <name type="scientific">Pelodiscus sinensis</name>
    <name type="common">Chinese softshell turtle</name>
    <name type="synonym">Trionyx sinensis</name>
    <dbReference type="NCBI Taxonomy" id="13735"/>
    <lineage>
        <taxon>Eukaryota</taxon>
        <taxon>Metazoa</taxon>
        <taxon>Chordata</taxon>
        <taxon>Craniata</taxon>
        <taxon>Vertebrata</taxon>
        <taxon>Euteleostomi</taxon>
        <taxon>Archelosauria</taxon>
        <taxon>Testudinata</taxon>
        <taxon>Testudines</taxon>
        <taxon>Cryptodira</taxon>
        <taxon>Trionychia</taxon>
        <taxon>Trionychidae</taxon>
        <taxon>Pelodiscus</taxon>
    </lineage>
</organism>
<dbReference type="Pfam" id="PF02932">
    <property type="entry name" value="Neur_chan_memb"/>
    <property type="match status" value="1"/>
</dbReference>
<dbReference type="InterPro" id="IPR036719">
    <property type="entry name" value="Neuro-gated_channel_TM_sf"/>
</dbReference>
<accession>K7FAX5</accession>
<evidence type="ECO:0000313" key="10">
    <source>
        <dbReference type="Ensembl" id="ENSPSIP00000005185.1"/>
    </source>
</evidence>
<dbReference type="SUPFAM" id="SSF63712">
    <property type="entry name" value="Nicotinic receptor ligand binding domain-like"/>
    <property type="match status" value="1"/>
</dbReference>
<dbReference type="SUPFAM" id="SSF90112">
    <property type="entry name" value="Neurotransmitter-gated ion-channel transmembrane pore"/>
    <property type="match status" value="1"/>
</dbReference>
<dbReference type="Pfam" id="PF02931">
    <property type="entry name" value="Neur_chan_LBD"/>
    <property type="match status" value="1"/>
</dbReference>
<keyword evidence="4 7" id="KW-0472">Membrane</keyword>
<feature type="transmembrane region" description="Helical" evidence="7">
    <location>
        <begin position="261"/>
        <end position="281"/>
    </location>
</feature>
<reference evidence="10" key="4">
    <citation type="submission" date="2025-09" db="UniProtKB">
        <authorList>
            <consortium name="Ensembl"/>
        </authorList>
    </citation>
    <scope>IDENTIFICATION</scope>
</reference>
<dbReference type="Gene3D" id="2.70.170.10">
    <property type="entry name" value="Neurotransmitter-gated ion-channel ligand-binding domain"/>
    <property type="match status" value="1"/>
</dbReference>
<evidence type="ECO:0000256" key="5">
    <source>
        <dbReference type="ARBA" id="ARBA00034099"/>
    </source>
</evidence>
<evidence type="ECO:0000259" key="9">
    <source>
        <dbReference type="Pfam" id="PF02932"/>
    </source>
</evidence>
<dbReference type="AlphaFoldDB" id="K7FAX5"/>
<dbReference type="eggNOG" id="KOG3645">
    <property type="taxonomic scope" value="Eukaryota"/>
</dbReference>
<evidence type="ECO:0000256" key="4">
    <source>
        <dbReference type="ARBA" id="ARBA00023136"/>
    </source>
</evidence>
<reference evidence="11" key="1">
    <citation type="submission" date="2011-10" db="EMBL/GenBank/DDBJ databases">
        <authorList>
            <consortium name="Soft-shell Turtle Genome Consortium"/>
        </authorList>
    </citation>
    <scope>NUCLEOTIDE SEQUENCE [LARGE SCALE GENOMIC DNA]</scope>
    <source>
        <strain evidence="11">Daiwa-1</strain>
    </source>
</reference>
<feature type="transmembrane region" description="Helical" evidence="7">
    <location>
        <begin position="83"/>
        <end position="105"/>
    </location>
</feature>
<keyword evidence="11" id="KW-1185">Reference proteome</keyword>
<feature type="domain" description="Neurotransmitter-gated ion-channel transmembrane" evidence="9">
    <location>
        <begin position="109"/>
        <end position="192"/>
    </location>
</feature>
<comment type="subcellular location">
    <subcellularLocation>
        <location evidence="5">Synaptic cell membrane</location>
        <topology evidence="5">Multi-pass membrane protein</topology>
    </subcellularLocation>
</comment>
<evidence type="ECO:0000259" key="8">
    <source>
        <dbReference type="Pfam" id="PF02931"/>
    </source>
</evidence>
<dbReference type="Ensembl" id="ENSPSIT00000005215.1">
    <property type="protein sequence ID" value="ENSPSIP00000005185.1"/>
    <property type="gene ID" value="ENSPSIG00000004838.1"/>
</dbReference>
<evidence type="ECO:0000256" key="3">
    <source>
        <dbReference type="ARBA" id="ARBA00023018"/>
    </source>
</evidence>
<dbReference type="InterPro" id="IPR006202">
    <property type="entry name" value="Neur_chan_lig-bd"/>
</dbReference>
<feature type="region of interest" description="Disordered" evidence="6">
    <location>
        <begin position="210"/>
        <end position="233"/>
    </location>
</feature>
<dbReference type="GO" id="GO:0005230">
    <property type="term" value="F:extracellular ligand-gated monoatomic ion channel activity"/>
    <property type="evidence" value="ECO:0007669"/>
    <property type="project" value="InterPro"/>
</dbReference>
<dbReference type="Proteomes" id="UP000007267">
    <property type="component" value="Unassembled WGS sequence"/>
</dbReference>
<dbReference type="HOGENOM" id="CLU_983411_0_0_1"/>
<dbReference type="GO" id="GO:0097060">
    <property type="term" value="C:synaptic membrane"/>
    <property type="evidence" value="ECO:0007669"/>
    <property type="project" value="UniProtKB-SubCell"/>
</dbReference>
<dbReference type="GO" id="GO:0004888">
    <property type="term" value="F:transmembrane signaling receptor activity"/>
    <property type="evidence" value="ECO:0007669"/>
    <property type="project" value="InterPro"/>
</dbReference>
<dbReference type="InterPro" id="IPR036734">
    <property type="entry name" value="Neur_chan_lig-bd_sf"/>
</dbReference>
<keyword evidence="1 7" id="KW-0812">Transmembrane</keyword>
<dbReference type="EMBL" id="AGCU01174044">
    <property type="status" value="NOT_ANNOTATED_CDS"/>
    <property type="molecule type" value="Genomic_DNA"/>
</dbReference>
<feature type="transmembrane region" description="Helical" evidence="7">
    <location>
        <begin position="145"/>
        <end position="169"/>
    </location>
</feature>
<sequence length="283" mass="32058">MNKFPFDTQMCQITIFPFMNSGDIILLSNQTTEVVTKQSKLYLLTSGEWKFIKLNIISYEELVGEEDWISVITYEISMKRRPILYVLNLIFPTSALYLMDMAILFSSGSYGDKISFQLSLIVGESVLAVILENIIPTSSDDPPVIVMFFIGVFVLMFLGILETCFLMQLKAKPLHPLRKAIRLLKCAMQPRTTSRDLLSKQGDSLTEMVMGEQESRDSDPLGKGNTEPPMLVGRIDADRQGTGKQAEPQACESDLHILEKLFFCSHLLLSLLFFIFITIRWSS</sequence>
<reference evidence="10" key="3">
    <citation type="submission" date="2025-08" db="UniProtKB">
        <authorList>
            <consortium name="Ensembl"/>
        </authorList>
    </citation>
    <scope>IDENTIFICATION</scope>
</reference>
<dbReference type="Gene3D" id="1.20.58.390">
    <property type="entry name" value="Neurotransmitter-gated ion-channel transmembrane domain"/>
    <property type="match status" value="1"/>
</dbReference>
<protein>
    <submittedName>
        <fullName evidence="10">Uncharacterized protein</fullName>
    </submittedName>
</protein>
<evidence type="ECO:0000256" key="1">
    <source>
        <dbReference type="ARBA" id="ARBA00022692"/>
    </source>
</evidence>
<evidence type="ECO:0000313" key="11">
    <source>
        <dbReference type="Proteomes" id="UP000007267"/>
    </source>
</evidence>
<dbReference type="InterPro" id="IPR038050">
    <property type="entry name" value="Neuro_actylchol_rec"/>
</dbReference>
<feature type="domain" description="Neurotransmitter-gated ion-channel ligand-binding" evidence="8">
    <location>
        <begin position="2"/>
        <end position="82"/>
    </location>
</feature>
<evidence type="ECO:0000256" key="2">
    <source>
        <dbReference type="ARBA" id="ARBA00022989"/>
    </source>
</evidence>
<dbReference type="PANTHER" id="PTHR18945">
    <property type="entry name" value="NEUROTRANSMITTER GATED ION CHANNEL"/>
    <property type="match status" value="1"/>
</dbReference>
<keyword evidence="2 7" id="KW-1133">Transmembrane helix</keyword>
<evidence type="ECO:0000256" key="7">
    <source>
        <dbReference type="SAM" id="Phobius"/>
    </source>
</evidence>
<keyword evidence="3" id="KW-0770">Synapse</keyword>
<proteinExistence type="predicted"/>
<reference evidence="11" key="2">
    <citation type="journal article" date="2013" name="Nat. Genet.">
        <title>The draft genomes of soft-shell turtle and green sea turtle yield insights into the development and evolution of the turtle-specific body plan.</title>
        <authorList>
            <person name="Wang Z."/>
            <person name="Pascual-Anaya J."/>
            <person name="Zadissa A."/>
            <person name="Li W."/>
            <person name="Niimura Y."/>
            <person name="Huang Z."/>
            <person name="Li C."/>
            <person name="White S."/>
            <person name="Xiong Z."/>
            <person name="Fang D."/>
            <person name="Wang B."/>
            <person name="Ming Y."/>
            <person name="Chen Y."/>
            <person name="Zheng Y."/>
            <person name="Kuraku S."/>
            <person name="Pignatelli M."/>
            <person name="Herrero J."/>
            <person name="Beal K."/>
            <person name="Nozawa M."/>
            <person name="Li Q."/>
            <person name="Wang J."/>
            <person name="Zhang H."/>
            <person name="Yu L."/>
            <person name="Shigenobu S."/>
            <person name="Wang J."/>
            <person name="Liu J."/>
            <person name="Flicek P."/>
            <person name="Searle S."/>
            <person name="Wang J."/>
            <person name="Kuratani S."/>
            <person name="Yin Y."/>
            <person name="Aken B."/>
            <person name="Zhang G."/>
            <person name="Irie N."/>
        </authorList>
    </citation>
    <scope>NUCLEOTIDE SEQUENCE [LARGE SCALE GENOMIC DNA]</scope>
    <source>
        <strain evidence="11">Daiwa-1</strain>
    </source>
</reference>
<dbReference type="OMA" id="IFITIRW"/>
<dbReference type="GeneTree" id="ENSGT00940000163471"/>
<evidence type="ECO:0000256" key="6">
    <source>
        <dbReference type="SAM" id="MobiDB-lite"/>
    </source>
</evidence>
<dbReference type="InterPro" id="IPR006201">
    <property type="entry name" value="Neur_channel"/>
</dbReference>
<dbReference type="InterPro" id="IPR006029">
    <property type="entry name" value="Neurotrans-gated_channel_TM"/>
</dbReference>